<dbReference type="PANTHER" id="PTHR43562">
    <property type="entry name" value="NAPA-TYPE SODIUM/HYDROGEN ANTIPORTER"/>
    <property type="match status" value="1"/>
</dbReference>
<feature type="domain" description="Cation/H+ exchanger transmembrane" evidence="11">
    <location>
        <begin position="18"/>
        <end position="375"/>
    </location>
</feature>
<keyword evidence="2" id="KW-0813">Transport</keyword>
<keyword evidence="6" id="KW-0915">Sodium</keyword>
<sequence>MEAKVTFLLHIGILLLGANIGGIISKKLKQPAVLGQILMGMVLGMGILEKTELIHHLSEIGVIFLMFIAGLETDVNELRASGKSSAAIAVAGVLVPLLLVSGAAYIFSGKWVSSIIVGLISIATSVSISVQTLKEIGQLKTRQGVGILGAAIIDDVIGIILLTIVVGMIKPESGSNIFVVILKILSFFVIIIVLGYILVQILARISDRVNVRRKIVPYAIISCLILSFISEELGVAAVTGAYFAGVIFSMTPYRHKISHDIGLISDTIFTPIFFVAIGLGVELSTIGDGLGYSILLLLLGIIGKIVGCGWGAKMTGFNGKHSLQIGIGMVPRAEVSIIIANLGLKMHLIDHKDFASAIVLVVVTTLITPSLLKWSFKGDEEIKDAT</sequence>
<keyword evidence="4 10" id="KW-0812">Transmembrane</keyword>
<reference evidence="12" key="1">
    <citation type="submission" date="2021-07" db="EMBL/GenBank/DDBJ databases">
        <title>Complete genome sequence of Crassaminicella sp. 143-21, isolated from a deep-sea hydrothermal vent.</title>
        <authorList>
            <person name="Li X."/>
        </authorList>
    </citation>
    <scope>NUCLEOTIDE SEQUENCE</scope>
    <source>
        <strain evidence="12">143-21</strain>
    </source>
</reference>
<evidence type="ECO:0000256" key="4">
    <source>
        <dbReference type="ARBA" id="ARBA00022692"/>
    </source>
</evidence>
<feature type="transmembrane region" description="Helical" evidence="10">
    <location>
        <begin position="354"/>
        <end position="372"/>
    </location>
</feature>
<evidence type="ECO:0000256" key="10">
    <source>
        <dbReference type="SAM" id="Phobius"/>
    </source>
</evidence>
<dbReference type="InterPro" id="IPR006153">
    <property type="entry name" value="Cation/H_exchanger_TM"/>
</dbReference>
<gene>
    <name evidence="12" type="ORF">KVH43_03110</name>
</gene>
<comment type="subcellular location">
    <subcellularLocation>
        <location evidence="1">Membrane</location>
        <topology evidence="1">Multi-pass membrane protein</topology>
    </subcellularLocation>
</comment>
<dbReference type="RefSeq" id="WP_218283421.1">
    <property type="nucleotide sequence ID" value="NZ_CP078093.1"/>
</dbReference>
<keyword evidence="7" id="KW-0406">Ion transport</keyword>
<feature type="transmembrane region" description="Helical" evidence="10">
    <location>
        <begin position="54"/>
        <end position="73"/>
    </location>
</feature>
<evidence type="ECO:0000256" key="7">
    <source>
        <dbReference type="ARBA" id="ARBA00023065"/>
    </source>
</evidence>
<feature type="transmembrane region" description="Helical" evidence="10">
    <location>
        <begin position="85"/>
        <end position="107"/>
    </location>
</feature>
<feature type="transmembrane region" description="Helical" evidence="10">
    <location>
        <begin position="31"/>
        <end position="48"/>
    </location>
</feature>
<dbReference type="Pfam" id="PF00999">
    <property type="entry name" value="Na_H_Exchanger"/>
    <property type="match status" value="1"/>
</dbReference>
<keyword evidence="13" id="KW-1185">Reference proteome</keyword>
<evidence type="ECO:0000256" key="6">
    <source>
        <dbReference type="ARBA" id="ARBA00023053"/>
    </source>
</evidence>
<feature type="transmembrane region" description="Helical" evidence="10">
    <location>
        <begin position="290"/>
        <end position="312"/>
    </location>
</feature>
<evidence type="ECO:0000256" key="1">
    <source>
        <dbReference type="ARBA" id="ARBA00004141"/>
    </source>
</evidence>
<feature type="transmembrane region" description="Helical" evidence="10">
    <location>
        <begin position="113"/>
        <end position="133"/>
    </location>
</feature>
<evidence type="ECO:0000256" key="5">
    <source>
        <dbReference type="ARBA" id="ARBA00022989"/>
    </source>
</evidence>
<organism evidence="12 13">
    <name type="scientific">Crassaminicella indica</name>
    <dbReference type="NCBI Taxonomy" id="2855394"/>
    <lineage>
        <taxon>Bacteria</taxon>
        <taxon>Bacillati</taxon>
        <taxon>Bacillota</taxon>
        <taxon>Clostridia</taxon>
        <taxon>Eubacteriales</taxon>
        <taxon>Clostridiaceae</taxon>
        <taxon>Crassaminicella</taxon>
    </lineage>
</organism>
<accession>A0ABX8RFQ7</accession>
<evidence type="ECO:0000256" key="2">
    <source>
        <dbReference type="ARBA" id="ARBA00022448"/>
    </source>
</evidence>
<feature type="transmembrane region" description="Helical" evidence="10">
    <location>
        <begin position="263"/>
        <end position="284"/>
    </location>
</feature>
<feature type="transmembrane region" description="Helical" evidence="10">
    <location>
        <begin position="6"/>
        <end position="24"/>
    </location>
</feature>
<evidence type="ECO:0000256" key="3">
    <source>
        <dbReference type="ARBA" id="ARBA00022449"/>
    </source>
</evidence>
<evidence type="ECO:0000259" key="11">
    <source>
        <dbReference type="Pfam" id="PF00999"/>
    </source>
</evidence>
<name>A0ABX8RFQ7_9CLOT</name>
<keyword evidence="5 10" id="KW-1133">Transmembrane helix</keyword>
<protein>
    <submittedName>
        <fullName evidence="12">Cation:proton antiporter</fullName>
    </submittedName>
</protein>
<keyword evidence="8 10" id="KW-0472">Membrane</keyword>
<dbReference type="EMBL" id="CP078093">
    <property type="protein sequence ID" value="QXM06725.1"/>
    <property type="molecule type" value="Genomic_DNA"/>
</dbReference>
<dbReference type="PANTHER" id="PTHR43562:SF3">
    <property type="entry name" value="SODIUM ION_PROTON EXCHANGER (EUROFUNG)"/>
    <property type="match status" value="1"/>
</dbReference>
<evidence type="ECO:0000313" key="13">
    <source>
        <dbReference type="Proteomes" id="UP000886818"/>
    </source>
</evidence>
<feature type="transmembrane region" description="Helical" evidence="10">
    <location>
        <begin position="145"/>
        <end position="169"/>
    </location>
</feature>
<dbReference type="Proteomes" id="UP000886818">
    <property type="component" value="Chromosome"/>
</dbReference>
<keyword evidence="3" id="KW-0050">Antiport</keyword>
<evidence type="ECO:0000256" key="8">
    <source>
        <dbReference type="ARBA" id="ARBA00023136"/>
    </source>
</evidence>
<keyword evidence="9" id="KW-0739">Sodium transport</keyword>
<evidence type="ECO:0000313" key="12">
    <source>
        <dbReference type="EMBL" id="QXM06725.1"/>
    </source>
</evidence>
<evidence type="ECO:0000256" key="9">
    <source>
        <dbReference type="ARBA" id="ARBA00023201"/>
    </source>
</evidence>
<proteinExistence type="predicted"/>
<feature type="transmembrane region" description="Helical" evidence="10">
    <location>
        <begin position="175"/>
        <end position="199"/>
    </location>
</feature>